<evidence type="ECO:0000313" key="2">
    <source>
        <dbReference type="EMBL" id="MBP0049508.1"/>
    </source>
</evidence>
<proteinExistence type="predicted"/>
<name>A0ABS3ZCT1_9GAMM</name>
<sequence length="324" mass="37217">MSWASRPRFELMGRIRRWSLSRQSPETSIRLTQKRIYILPTASGTLFLVLLMLLLLMAINYENNLIYALTFLLGSLFLVTILHTYHNLAGIQLTAVRGNHCHAGETAYFQLRLDQQGVRDRIRLLLPGGSPVTVDLVEPIHWLELGCPALERGWLKPSWVRLETLYPLGLFRAWTWARLEMKALVYPAPLDSPLPEQSESTWEGIEQNEGRDGTEDFTGLERFRPGMSPRQIDWKSLARGRGLYAKQFTDYSSPDLWLDLHSMGGEPLERRLSRITGWVEQLSKEDRRYGLRLGATVLEPDRGEQHRYRVLKALALYGLEGTAE</sequence>
<dbReference type="RefSeq" id="WP_209288117.1">
    <property type="nucleotide sequence ID" value="NZ_JACVEW010000019.1"/>
</dbReference>
<feature type="transmembrane region" description="Helical" evidence="1">
    <location>
        <begin position="36"/>
        <end position="59"/>
    </location>
</feature>
<keyword evidence="3" id="KW-1185">Reference proteome</keyword>
<gene>
    <name evidence="2" type="ORF">H9C73_12245</name>
</gene>
<accession>A0ABS3ZCT1</accession>
<evidence type="ECO:0000313" key="3">
    <source>
        <dbReference type="Proteomes" id="UP000810171"/>
    </source>
</evidence>
<keyword evidence="1" id="KW-0812">Transmembrane</keyword>
<protein>
    <submittedName>
        <fullName evidence="2">DUF58 domain-containing protein</fullName>
    </submittedName>
</protein>
<reference evidence="2 3" key="1">
    <citation type="submission" date="2020-09" db="EMBL/GenBank/DDBJ databases">
        <authorList>
            <person name="Tanuku N.R.S."/>
        </authorList>
    </citation>
    <scope>NUCLEOTIDE SEQUENCE [LARGE SCALE GENOMIC DNA]</scope>
    <source>
        <strain evidence="2 3">AK62</strain>
    </source>
</reference>
<organism evidence="2 3">
    <name type="scientific">Marinobacterium alkalitolerans</name>
    <dbReference type="NCBI Taxonomy" id="1542925"/>
    <lineage>
        <taxon>Bacteria</taxon>
        <taxon>Pseudomonadati</taxon>
        <taxon>Pseudomonadota</taxon>
        <taxon>Gammaproteobacteria</taxon>
        <taxon>Oceanospirillales</taxon>
        <taxon>Oceanospirillaceae</taxon>
        <taxon>Marinobacterium</taxon>
    </lineage>
</organism>
<keyword evidence="1" id="KW-0472">Membrane</keyword>
<dbReference type="Proteomes" id="UP000810171">
    <property type="component" value="Unassembled WGS sequence"/>
</dbReference>
<comment type="caution">
    <text evidence="2">The sequence shown here is derived from an EMBL/GenBank/DDBJ whole genome shotgun (WGS) entry which is preliminary data.</text>
</comment>
<dbReference type="EMBL" id="JACVEW010000019">
    <property type="protein sequence ID" value="MBP0049508.1"/>
    <property type="molecule type" value="Genomic_DNA"/>
</dbReference>
<dbReference type="PANTHER" id="PTHR34351:SF1">
    <property type="entry name" value="SLR1927 PROTEIN"/>
    <property type="match status" value="1"/>
</dbReference>
<evidence type="ECO:0000256" key="1">
    <source>
        <dbReference type="SAM" id="Phobius"/>
    </source>
</evidence>
<dbReference type="PANTHER" id="PTHR34351">
    <property type="entry name" value="SLR1927 PROTEIN-RELATED"/>
    <property type="match status" value="1"/>
</dbReference>
<keyword evidence="1" id="KW-1133">Transmembrane helix</keyword>
<feature type="transmembrane region" description="Helical" evidence="1">
    <location>
        <begin position="65"/>
        <end position="85"/>
    </location>
</feature>